<dbReference type="AlphaFoldDB" id="A0A286GZ16"/>
<reference evidence="3 4" key="1">
    <citation type="submission" date="2017-09" db="EMBL/GenBank/DDBJ databases">
        <authorList>
            <person name="Ehlers B."/>
            <person name="Leendertz F.H."/>
        </authorList>
    </citation>
    <scope>NUCLEOTIDE SEQUENCE [LARGE SCALE GENOMIC DNA]</scope>
    <source>
        <strain evidence="3 4">USBA 140</strain>
    </source>
</reference>
<feature type="signal peptide" evidence="2">
    <location>
        <begin position="1"/>
        <end position="23"/>
    </location>
</feature>
<dbReference type="EMBL" id="OCNJ01000014">
    <property type="protein sequence ID" value="SOE00747.1"/>
    <property type="molecule type" value="Genomic_DNA"/>
</dbReference>
<protein>
    <submittedName>
        <fullName evidence="3">VPLPA-CTERM protein sorting domain-containing protein</fullName>
    </submittedName>
</protein>
<organism evidence="3 4">
    <name type="scientific">Caenispirillum bisanense</name>
    <dbReference type="NCBI Taxonomy" id="414052"/>
    <lineage>
        <taxon>Bacteria</taxon>
        <taxon>Pseudomonadati</taxon>
        <taxon>Pseudomonadota</taxon>
        <taxon>Alphaproteobacteria</taxon>
        <taxon>Rhodospirillales</taxon>
        <taxon>Novispirillaceae</taxon>
        <taxon>Caenispirillum</taxon>
    </lineage>
</organism>
<keyword evidence="1" id="KW-1133">Transmembrane helix</keyword>
<proteinExistence type="predicted"/>
<keyword evidence="1" id="KW-0472">Membrane</keyword>
<feature type="transmembrane region" description="Helical" evidence="1">
    <location>
        <begin position="159"/>
        <end position="177"/>
    </location>
</feature>
<accession>A0A286GZ16</accession>
<keyword evidence="2" id="KW-0732">Signal</keyword>
<dbReference type="Proteomes" id="UP000219621">
    <property type="component" value="Unassembled WGS sequence"/>
</dbReference>
<keyword evidence="1" id="KW-0812">Transmembrane</keyword>
<keyword evidence="4" id="KW-1185">Reference proteome</keyword>
<evidence type="ECO:0000256" key="2">
    <source>
        <dbReference type="SAM" id="SignalP"/>
    </source>
</evidence>
<name>A0A286GZ16_9PROT</name>
<evidence type="ECO:0000313" key="4">
    <source>
        <dbReference type="Proteomes" id="UP000219621"/>
    </source>
</evidence>
<feature type="chain" id="PRO_5012176921" evidence="2">
    <location>
        <begin position="24"/>
        <end position="191"/>
    </location>
</feature>
<sequence>MKTLAIAAITGFLALGAAGTADAATYNLSLDEGAQGNYSAGFYAPVTGSFDNSYTFEMPEGAFKLSSSLTVAMASAANAIQDLTLALFQGTPGSGTMLAESDYENLVVGPVTAQFEALQYEGMLTAGESYYLQTTGTVPGNATLALGGSLSVAPVPLPAALPLFGAAVAGLAVAGRLRKKKNAGKTMAAAA</sequence>
<dbReference type="RefSeq" id="WP_097281349.1">
    <property type="nucleotide sequence ID" value="NZ_OCNJ01000014.1"/>
</dbReference>
<gene>
    <name evidence="3" type="ORF">SAMN05421508_11417</name>
</gene>
<evidence type="ECO:0000256" key="1">
    <source>
        <dbReference type="SAM" id="Phobius"/>
    </source>
</evidence>
<evidence type="ECO:0000313" key="3">
    <source>
        <dbReference type="EMBL" id="SOE00747.1"/>
    </source>
</evidence>